<gene>
    <name evidence="1" type="ORF">C3E78_06805</name>
</gene>
<protein>
    <submittedName>
        <fullName evidence="1">DUF4191 domain-containing protein</fullName>
    </submittedName>
</protein>
<dbReference type="RefSeq" id="WP_108577573.1">
    <property type="nucleotide sequence ID" value="NZ_CP026952.1"/>
</dbReference>
<reference evidence="2" key="1">
    <citation type="submission" date="2018-01" db="EMBL/GenBank/DDBJ databases">
        <authorList>
            <person name="Li J."/>
        </authorList>
    </citation>
    <scope>NUCLEOTIDE SEQUENCE [LARGE SCALE GENOMIC DNA]</scope>
    <source>
        <strain evidence="2">592</strain>
    </source>
</reference>
<proteinExistence type="predicted"/>
<dbReference type="EMBL" id="CP026952">
    <property type="protein sequence ID" value="AWB91928.1"/>
    <property type="molecule type" value="Genomic_DNA"/>
</dbReference>
<dbReference type="OrthoDB" id="8479889at2"/>
<evidence type="ECO:0000313" key="1">
    <source>
        <dbReference type="EMBL" id="AWB91928.1"/>
    </source>
</evidence>
<evidence type="ECO:0000313" key="2">
    <source>
        <dbReference type="Proteomes" id="UP000244384"/>
    </source>
</evidence>
<sequence length="235" mass="25130">MSNTAPTPAKGRLGQMRQAYSITKKSDRKIGLILLLTFIVVAGVFGTLGYLLFGDGTIGLIITIFFALLTGVLGVLIVFGRRAEKAAYAQVEGQRGAAAGALQMLRRGWEVKPAIAFNKNQDVVHRVVGRPGIILVGEGSPNAVRGLLAAEVKKHARVGGEDVPVIGIVVGKEEGQVPLTKLIKHINKLPKKIKPAQMTDLIYKLKALDAMRPAAPMPRGPVPTSMKGQRKAMRG</sequence>
<dbReference type="Pfam" id="PF13829">
    <property type="entry name" value="DUF4191"/>
    <property type="match status" value="1"/>
</dbReference>
<organism evidence="1 2">
    <name type="scientific">Aeromicrobium chenweiae</name>
    <dbReference type="NCBI Taxonomy" id="2079793"/>
    <lineage>
        <taxon>Bacteria</taxon>
        <taxon>Bacillati</taxon>
        <taxon>Actinomycetota</taxon>
        <taxon>Actinomycetes</taxon>
        <taxon>Propionibacteriales</taxon>
        <taxon>Nocardioidaceae</taxon>
        <taxon>Aeromicrobium</taxon>
    </lineage>
</organism>
<name>A0A2S0WKQ1_9ACTN</name>
<dbReference type="KEGG" id="aez:C3E78_06805"/>
<dbReference type="Proteomes" id="UP000244384">
    <property type="component" value="Chromosome"/>
</dbReference>
<keyword evidence="2" id="KW-1185">Reference proteome</keyword>
<dbReference type="AlphaFoldDB" id="A0A2S0WKQ1"/>
<dbReference type="InterPro" id="IPR025445">
    <property type="entry name" value="DUF4191"/>
</dbReference>
<accession>A0A2S0WKQ1</accession>
<accession>A0A5F2EUG2</accession>